<dbReference type="Pfam" id="PF04985">
    <property type="entry name" value="Phage_tube"/>
    <property type="match status" value="1"/>
</dbReference>
<gene>
    <name evidence="1" type="primary">gpFII</name>
    <name evidence="1" type="ORF">RUN39_v1_640040</name>
</gene>
<dbReference type="InterPro" id="IPR006498">
    <property type="entry name" value="Tail_tube"/>
</dbReference>
<dbReference type="EMBL" id="LN899819">
    <property type="protein sequence ID" value="CUV13842.1"/>
    <property type="molecule type" value="Genomic_DNA"/>
</dbReference>
<dbReference type="NCBIfam" id="TIGR01611">
    <property type="entry name" value="tail_tube"/>
    <property type="match status" value="1"/>
</dbReference>
<sequence>MALPRKLKNFNVFADGVSHAGECEEITLPKLARKLEEYRAGGMNGPIELDMGNEKLEIETTYGGPMREILKQYGITAVDGAMIRFAGHYQREDSSEGDALEIVVRGRHTEIDFGAAKVGDKGAFKVKSSLSYYKLSVNGEVWCELDFVNFIEIVFGVDRLAAQRRAIGL</sequence>
<accession>A0A0S4TUU2</accession>
<dbReference type="AlphaFoldDB" id="A0A0S4TUU2"/>
<proteinExistence type="predicted"/>
<evidence type="ECO:0000313" key="1">
    <source>
        <dbReference type="EMBL" id="CUV13842.1"/>
    </source>
</evidence>
<dbReference type="SMR" id="A0A0S4TUU2"/>
<reference evidence="1" key="1">
    <citation type="submission" date="2015-10" db="EMBL/GenBank/DDBJ databases">
        <authorList>
            <person name="Gilbert D.G."/>
        </authorList>
    </citation>
    <scope>NUCLEOTIDE SEQUENCE</scope>
    <source>
        <strain evidence="1">Phyl III-seqv23</strain>
    </source>
</reference>
<name>A0A0S4TUU2_RALSL</name>
<organism evidence="1">
    <name type="scientific">Ralstonia solanacearum</name>
    <name type="common">Pseudomonas solanacearum</name>
    <dbReference type="NCBI Taxonomy" id="305"/>
    <lineage>
        <taxon>Bacteria</taxon>
        <taxon>Pseudomonadati</taxon>
        <taxon>Pseudomonadota</taxon>
        <taxon>Betaproteobacteria</taxon>
        <taxon>Burkholderiales</taxon>
        <taxon>Burkholderiaceae</taxon>
        <taxon>Ralstonia</taxon>
        <taxon>Ralstonia solanacearum species complex</taxon>
    </lineage>
</organism>
<protein>
    <submittedName>
        <fullName evidence="1">Bacteriophage P2 major tail sheath protein GPFII</fullName>
    </submittedName>
</protein>
<dbReference type="PATRIC" id="fig|305.106.peg.5015"/>